<dbReference type="Gene3D" id="3.90.1140.10">
    <property type="entry name" value="Cyclic phosphodiesterase"/>
    <property type="match status" value="1"/>
</dbReference>
<proteinExistence type="predicted"/>
<accession>A0A9P4MGW8</accession>
<gene>
    <name evidence="1" type="ORF">K461DRAFT_277162</name>
</gene>
<dbReference type="GO" id="GO:0009187">
    <property type="term" value="P:cyclic nucleotide metabolic process"/>
    <property type="evidence" value="ECO:0007669"/>
    <property type="project" value="TreeGrafter"/>
</dbReference>
<organism evidence="1 2">
    <name type="scientific">Myriangium duriaei CBS 260.36</name>
    <dbReference type="NCBI Taxonomy" id="1168546"/>
    <lineage>
        <taxon>Eukaryota</taxon>
        <taxon>Fungi</taxon>
        <taxon>Dikarya</taxon>
        <taxon>Ascomycota</taxon>
        <taxon>Pezizomycotina</taxon>
        <taxon>Dothideomycetes</taxon>
        <taxon>Dothideomycetidae</taxon>
        <taxon>Myriangiales</taxon>
        <taxon>Myriangiaceae</taxon>
        <taxon>Myriangium</taxon>
    </lineage>
</organism>
<dbReference type="AlphaFoldDB" id="A0A9P4MGW8"/>
<keyword evidence="2" id="KW-1185">Reference proteome</keyword>
<dbReference type="PANTHER" id="PTHR28141:SF1">
    <property type="entry name" value="2',3'-CYCLIC-NUCLEOTIDE 3'-PHOSPHODIESTERASE"/>
    <property type="match status" value="1"/>
</dbReference>
<dbReference type="Proteomes" id="UP000799439">
    <property type="component" value="Unassembled WGS sequence"/>
</dbReference>
<evidence type="ECO:0000313" key="1">
    <source>
        <dbReference type="EMBL" id="KAF2154095.1"/>
    </source>
</evidence>
<reference evidence="1" key="1">
    <citation type="journal article" date="2020" name="Stud. Mycol.">
        <title>101 Dothideomycetes genomes: a test case for predicting lifestyles and emergence of pathogens.</title>
        <authorList>
            <person name="Haridas S."/>
            <person name="Albert R."/>
            <person name="Binder M."/>
            <person name="Bloem J."/>
            <person name="Labutti K."/>
            <person name="Salamov A."/>
            <person name="Andreopoulos B."/>
            <person name="Baker S."/>
            <person name="Barry K."/>
            <person name="Bills G."/>
            <person name="Bluhm B."/>
            <person name="Cannon C."/>
            <person name="Castanera R."/>
            <person name="Culley D."/>
            <person name="Daum C."/>
            <person name="Ezra D."/>
            <person name="Gonzalez J."/>
            <person name="Henrissat B."/>
            <person name="Kuo A."/>
            <person name="Liang C."/>
            <person name="Lipzen A."/>
            <person name="Lutzoni F."/>
            <person name="Magnuson J."/>
            <person name="Mondo S."/>
            <person name="Nolan M."/>
            <person name="Ohm R."/>
            <person name="Pangilinan J."/>
            <person name="Park H.-J."/>
            <person name="Ramirez L."/>
            <person name="Alfaro M."/>
            <person name="Sun H."/>
            <person name="Tritt A."/>
            <person name="Yoshinaga Y."/>
            <person name="Zwiers L.-H."/>
            <person name="Turgeon B."/>
            <person name="Goodwin S."/>
            <person name="Spatafora J."/>
            <person name="Crous P."/>
            <person name="Grigoriev I."/>
        </authorList>
    </citation>
    <scope>NUCLEOTIDE SEQUENCE</scope>
    <source>
        <strain evidence="1">CBS 260.36</strain>
    </source>
</reference>
<dbReference type="OrthoDB" id="514292at2759"/>
<name>A0A9P4MGW8_9PEZI</name>
<dbReference type="Pfam" id="PF07823">
    <property type="entry name" value="CPDase"/>
    <property type="match status" value="1"/>
</dbReference>
<comment type="caution">
    <text evidence="1">The sequence shown here is derived from an EMBL/GenBank/DDBJ whole genome shotgun (WGS) entry which is preliminary data.</text>
</comment>
<dbReference type="SUPFAM" id="SSF55144">
    <property type="entry name" value="LigT-like"/>
    <property type="match status" value="1"/>
</dbReference>
<evidence type="ECO:0000313" key="2">
    <source>
        <dbReference type="Proteomes" id="UP000799439"/>
    </source>
</evidence>
<dbReference type="InterPro" id="IPR012386">
    <property type="entry name" value="Cyclic-nucl_3Pdiesterase"/>
</dbReference>
<sequence length="217" mass="24112">MPGSSLWLIPPPNTPFNRSLNTWITATVPFRFSPSKPPAFIPHVTLTSNIPFSLHDTKPTDAQVWLDCLELPLPAADAPDDEKIVVDLAALEAGEPFFKKLTLKVADNLALDSLAIACRAQGVYSGDFERGRTWAKTEYQPHLSVMYADMPRKEAESKIPALLQDFDRAKSIFKPTRDGTVAIGGSVVLVPTDKEIDQWKPIARREVPGLVWKYNVM</sequence>
<dbReference type="EMBL" id="ML996084">
    <property type="protein sequence ID" value="KAF2154095.1"/>
    <property type="molecule type" value="Genomic_DNA"/>
</dbReference>
<protein>
    <submittedName>
        <fullName evidence="1">2, 3 cyclic phosphodiesterase</fullName>
    </submittedName>
</protein>
<dbReference type="PANTHER" id="PTHR28141">
    <property type="entry name" value="2',3'-CYCLIC-NUCLEOTIDE 3'-PHOSPHODIESTERASE"/>
    <property type="match status" value="1"/>
</dbReference>
<dbReference type="GO" id="GO:0004113">
    <property type="term" value="F:2',3'-cyclic-nucleotide 3'-phosphodiesterase activity"/>
    <property type="evidence" value="ECO:0007669"/>
    <property type="project" value="TreeGrafter"/>
</dbReference>
<dbReference type="InterPro" id="IPR009097">
    <property type="entry name" value="Cyclic_Pdiesterase"/>
</dbReference>